<comment type="caution">
    <text evidence="3">The sequence shown here is derived from an EMBL/GenBank/DDBJ whole genome shotgun (WGS) entry which is preliminary data.</text>
</comment>
<keyword evidence="2" id="KW-0732">Signal</keyword>
<feature type="signal peptide" evidence="2">
    <location>
        <begin position="1"/>
        <end position="19"/>
    </location>
</feature>
<keyword evidence="4" id="KW-1185">Reference proteome</keyword>
<evidence type="ECO:0000256" key="2">
    <source>
        <dbReference type="SAM" id="SignalP"/>
    </source>
</evidence>
<dbReference type="Proteomes" id="UP001164929">
    <property type="component" value="Chromosome 1"/>
</dbReference>
<evidence type="ECO:0000313" key="4">
    <source>
        <dbReference type="Proteomes" id="UP001164929"/>
    </source>
</evidence>
<feature type="region of interest" description="Disordered" evidence="1">
    <location>
        <begin position="18"/>
        <end position="144"/>
    </location>
</feature>
<feature type="compositionally biased region" description="Polar residues" evidence="1">
    <location>
        <begin position="18"/>
        <end position="27"/>
    </location>
</feature>
<accession>A0AAD6RUU7</accession>
<feature type="chain" id="PRO_5042196232" evidence="2">
    <location>
        <begin position="20"/>
        <end position="144"/>
    </location>
</feature>
<organism evidence="3 4">
    <name type="scientific">Populus alba x Populus x berolinensis</name>
    <dbReference type="NCBI Taxonomy" id="444605"/>
    <lineage>
        <taxon>Eukaryota</taxon>
        <taxon>Viridiplantae</taxon>
        <taxon>Streptophyta</taxon>
        <taxon>Embryophyta</taxon>
        <taxon>Tracheophyta</taxon>
        <taxon>Spermatophyta</taxon>
        <taxon>Magnoliopsida</taxon>
        <taxon>eudicotyledons</taxon>
        <taxon>Gunneridae</taxon>
        <taxon>Pentapetalae</taxon>
        <taxon>rosids</taxon>
        <taxon>fabids</taxon>
        <taxon>Malpighiales</taxon>
        <taxon>Salicaceae</taxon>
        <taxon>Saliceae</taxon>
        <taxon>Populus</taxon>
    </lineage>
</organism>
<gene>
    <name evidence="3" type="ORF">NC653_004772</name>
</gene>
<feature type="compositionally biased region" description="Low complexity" evidence="1">
    <location>
        <begin position="47"/>
        <end position="59"/>
    </location>
</feature>
<name>A0AAD6RUU7_9ROSI</name>
<protein>
    <submittedName>
        <fullName evidence="3">Uncharacterized protein</fullName>
    </submittedName>
</protein>
<dbReference type="EMBL" id="JAQIZT010000001">
    <property type="protein sequence ID" value="KAJ7015574.1"/>
    <property type="molecule type" value="Genomic_DNA"/>
</dbReference>
<evidence type="ECO:0000256" key="1">
    <source>
        <dbReference type="SAM" id="MobiDB-lite"/>
    </source>
</evidence>
<proteinExistence type="predicted"/>
<evidence type="ECO:0000313" key="3">
    <source>
        <dbReference type="EMBL" id="KAJ7015574.1"/>
    </source>
</evidence>
<reference evidence="3 4" key="1">
    <citation type="journal article" date="2023" name="Mol. Ecol. Resour.">
        <title>Chromosome-level genome assembly of a triploid poplar Populus alba 'Berolinensis'.</title>
        <authorList>
            <person name="Chen S."/>
            <person name="Yu Y."/>
            <person name="Wang X."/>
            <person name="Wang S."/>
            <person name="Zhang T."/>
            <person name="Zhou Y."/>
            <person name="He R."/>
            <person name="Meng N."/>
            <person name="Wang Y."/>
            <person name="Liu W."/>
            <person name="Liu Z."/>
            <person name="Liu J."/>
            <person name="Guo Q."/>
            <person name="Huang H."/>
            <person name="Sederoff R.R."/>
            <person name="Wang G."/>
            <person name="Qu G."/>
            <person name="Chen S."/>
        </authorList>
    </citation>
    <scope>NUCLEOTIDE SEQUENCE [LARGE SCALE GENOMIC DNA]</scope>
    <source>
        <strain evidence="3">SC-2020</strain>
    </source>
</reference>
<sequence length="144" mass="15392">MPPLTISPLFLILSTGITTAPSSSQSGHDPLLADPSQQLLLPADPRSPTLPQTRSPQQQRRPHSLGRLPTATEKQLHRAVPPCIDRPPAAAQPPPDLSSSPNTAAPTDLNPVCLRRPATSPTSSSPPPDLPPVEEGTNRRHEER</sequence>
<dbReference type="AlphaFoldDB" id="A0AAD6RUU7"/>